<keyword evidence="5 8" id="KW-0479">Metal-binding</keyword>
<dbReference type="InterPro" id="IPR027408">
    <property type="entry name" value="PNPase/RNase_PH_dom_sf"/>
</dbReference>
<dbReference type="InterPro" id="IPR001247">
    <property type="entry name" value="ExoRNase_PH_dom1"/>
</dbReference>
<dbReference type="FunFam" id="3.30.1370.10:FF:000001">
    <property type="entry name" value="Polyribonucleotide nucleotidyltransferase"/>
    <property type="match status" value="1"/>
</dbReference>
<dbReference type="GO" id="GO:0003723">
    <property type="term" value="F:RNA binding"/>
    <property type="evidence" value="ECO:0007669"/>
    <property type="project" value="UniProtKB-UniRule"/>
</dbReference>
<dbReference type="CDD" id="cd11363">
    <property type="entry name" value="RNase_PH_PNPase_1"/>
    <property type="match status" value="1"/>
</dbReference>
<dbReference type="GeneID" id="93876640"/>
<sequence>MKHSITGTIGDHPLLLESGYLARQANGSVYLQCEGTAILATVCSSAQRQEGLDYVPLTVDFNEKYYAVGKMPGGFIKREGRPKDREILISRLIDRPMRPLFEKEFGRDIHVVPTCISSDMVHPHDVLAIVASSAAVTLSDIPFHGPVAAVRVAYLNGSYVINPTFSQIDAASMEVVVAGTRQGITMVEGGAREVSEDLMLGALEQAQEHIKALCDMQERLRGLCGKEKQTVIPSSAQLVGRDRIYELAYPRLAQALYAQGKGERRSACDAVKRDVAQQYAAQLENDVQRRLFDALFHEMEYEILRLNILDRGLRIDGRAIDAIRPIACEVGVLPRPHGSAVFTRGETQSLAVVTLGAMSDGQVYDDIEGDRRENFILHYNFPPFSVGEIGRMGVGRREIGHGCLAHRSLSAVIPDPEQFPYTVRVVSEILESNGSSSMATVCSGTLSLLHAGVPIKKPVAGIAMGLITDGVRYAILSDILGEEDHLGDMDFKVAGTCDGITGFQMDVKVEAVSASLMKEALQQARVGRLHILSVMNQTISAPSVHISRYAPHIESFKIAVEKIGALIGPGGKTVKSLSDQYRVTINTDSDGTVTVSGRDAQSVFDAKVAVVGLTEDPRVGRVYQGVVKRIVEFGAFVEIFPGKEGLCHVSKLSRSRVSKVSDVLQEGQRICVKLIDIDRMGRLNLSYIDALEGKSGGLDTTK</sequence>
<dbReference type="RefSeq" id="WP_010882329.1">
    <property type="nucleotide sequence ID" value="NC_016843.1"/>
</dbReference>
<dbReference type="GO" id="GO:0000287">
    <property type="term" value="F:magnesium ion binding"/>
    <property type="evidence" value="ECO:0007669"/>
    <property type="project" value="UniProtKB-UniRule"/>
</dbReference>
<dbReference type="SUPFAM" id="SSF46915">
    <property type="entry name" value="Polynucleotide phosphorylase/guanosine pentaphosphate synthase (PNPase/GPSI), domain 3"/>
    <property type="match status" value="1"/>
</dbReference>
<feature type="binding site" evidence="8">
    <location>
        <position position="484"/>
    </location>
    <ligand>
        <name>Mg(2+)</name>
        <dbReference type="ChEBI" id="CHEBI:18420"/>
    </ligand>
</feature>
<evidence type="ECO:0000313" key="10">
    <source>
        <dbReference type="EMBL" id="AEZ60157.1"/>
    </source>
</evidence>
<dbReference type="Pfam" id="PF00013">
    <property type="entry name" value="KH_1"/>
    <property type="match status" value="1"/>
</dbReference>
<evidence type="ECO:0000256" key="7">
    <source>
        <dbReference type="ARBA" id="ARBA00022884"/>
    </source>
</evidence>
<protein>
    <recommendedName>
        <fullName evidence="8">Polyribonucleotide nucleotidyltransferase</fullName>
        <ecNumber evidence="8">2.7.7.8</ecNumber>
    </recommendedName>
    <alternativeName>
        <fullName evidence="8">Polynucleotide phosphorylase</fullName>
        <shortName evidence="8">PNPase</shortName>
    </alternativeName>
</protein>
<evidence type="ECO:0000259" key="9">
    <source>
        <dbReference type="PROSITE" id="PS50126"/>
    </source>
</evidence>
<comment type="subcellular location">
    <subcellularLocation>
        <location evidence="8">Cytoplasm</location>
    </subcellularLocation>
</comment>
<dbReference type="EC" id="2.7.7.8" evidence="8"/>
<dbReference type="SMART" id="SM00316">
    <property type="entry name" value="S1"/>
    <property type="match status" value="1"/>
</dbReference>
<dbReference type="GO" id="GO:0006396">
    <property type="term" value="P:RNA processing"/>
    <property type="evidence" value="ECO:0007669"/>
    <property type="project" value="InterPro"/>
</dbReference>
<gene>
    <name evidence="8 10" type="primary">pnp</name>
    <name evidence="10" type="ordered locus">TPEGAU_0886</name>
</gene>
<dbReference type="NCBIfam" id="TIGR03591">
    <property type="entry name" value="polynuc_phos"/>
    <property type="match status" value="1"/>
</dbReference>
<dbReference type="GO" id="GO:0005829">
    <property type="term" value="C:cytosol"/>
    <property type="evidence" value="ECO:0007669"/>
    <property type="project" value="UniProtKB-ARBA"/>
</dbReference>
<dbReference type="SUPFAM" id="SSF55666">
    <property type="entry name" value="Ribonuclease PH domain 2-like"/>
    <property type="match status" value="2"/>
</dbReference>
<evidence type="ECO:0000256" key="3">
    <source>
        <dbReference type="ARBA" id="ARBA00022679"/>
    </source>
</evidence>
<organism evidence="10 11">
    <name type="scientific">Treponema pallidum subsp. pertenue (strain Gauthier)</name>
    <dbReference type="NCBI Taxonomy" id="491080"/>
    <lineage>
        <taxon>Bacteria</taxon>
        <taxon>Pseudomonadati</taxon>
        <taxon>Spirochaetota</taxon>
        <taxon>Spirochaetia</taxon>
        <taxon>Spirochaetales</taxon>
        <taxon>Treponemataceae</taxon>
        <taxon>Treponema</taxon>
    </lineage>
</organism>
<dbReference type="HAMAP" id="MF_01595">
    <property type="entry name" value="PNPase"/>
    <property type="match status" value="1"/>
</dbReference>
<dbReference type="InterPro" id="IPR003029">
    <property type="entry name" value="S1_domain"/>
</dbReference>
<dbReference type="InterPro" id="IPR015847">
    <property type="entry name" value="ExoRNase_PH_dom2"/>
</dbReference>
<dbReference type="KEGG" id="tpg:TPEGAU_0886"/>
<evidence type="ECO:0000313" key="11">
    <source>
        <dbReference type="Proteomes" id="UP000008192"/>
    </source>
</evidence>
<dbReference type="NCBIfam" id="NF008805">
    <property type="entry name" value="PRK11824.1"/>
    <property type="match status" value="1"/>
</dbReference>
<dbReference type="SUPFAM" id="SSF54211">
    <property type="entry name" value="Ribosomal protein S5 domain 2-like"/>
    <property type="match status" value="2"/>
</dbReference>
<name>A0AAU8PMA3_TREPG</name>
<proteinExistence type="inferred from homology"/>
<dbReference type="InterPro" id="IPR036345">
    <property type="entry name" value="ExoRNase_PH_dom2_sf"/>
</dbReference>
<dbReference type="EMBL" id="CP002376">
    <property type="protein sequence ID" value="AEZ60157.1"/>
    <property type="molecule type" value="Genomic_DNA"/>
</dbReference>
<evidence type="ECO:0000256" key="2">
    <source>
        <dbReference type="ARBA" id="ARBA00022490"/>
    </source>
</evidence>
<dbReference type="Pfam" id="PF03726">
    <property type="entry name" value="PNPase"/>
    <property type="match status" value="1"/>
</dbReference>
<dbReference type="PIRSF" id="PIRSF005499">
    <property type="entry name" value="PNPase"/>
    <property type="match status" value="1"/>
</dbReference>
<dbReference type="Pfam" id="PF01138">
    <property type="entry name" value="RNase_PH"/>
    <property type="match status" value="2"/>
</dbReference>
<dbReference type="InterPro" id="IPR004087">
    <property type="entry name" value="KH_dom"/>
</dbReference>
<dbReference type="SUPFAM" id="SSF50249">
    <property type="entry name" value="Nucleic acid-binding proteins"/>
    <property type="match status" value="1"/>
</dbReference>
<dbReference type="SMART" id="SM00322">
    <property type="entry name" value="KH"/>
    <property type="match status" value="1"/>
</dbReference>
<dbReference type="PANTHER" id="PTHR11252">
    <property type="entry name" value="POLYRIBONUCLEOTIDE NUCLEOTIDYLTRANSFERASE"/>
    <property type="match status" value="1"/>
</dbReference>
<comment type="catalytic activity">
    <reaction evidence="8">
        <text>RNA(n+1) + phosphate = RNA(n) + a ribonucleoside 5'-diphosphate</text>
        <dbReference type="Rhea" id="RHEA:22096"/>
        <dbReference type="Rhea" id="RHEA-COMP:14527"/>
        <dbReference type="Rhea" id="RHEA-COMP:17342"/>
        <dbReference type="ChEBI" id="CHEBI:43474"/>
        <dbReference type="ChEBI" id="CHEBI:57930"/>
        <dbReference type="ChEBI" id="CHEBI:140395"/>
        <dbReference type="EC" id="2.7.7.8"/>
    </reaction>
</comment>
<dbReference type="GO" id="GO:0000175">
    <property type="term" value="F:3'-5'-RNA exonuclease activity"/>
    <property type="evidence" value="ECO:0007669"/>
    <property type="project" value="TreeGrafter"/>
</dbReference>
<keyword evidence="4 8" id="KW-0548">Nucleotidyltransferase</keyword>
<dbReference type="PANTHER" id="PTHR11252:SF0">
    <property type="entry name" value="POLYRIBONUCLEOTIDE NUCLEOTIDYLTRANSFERASE 1, MITOCHONDRIAL"/>
    <property type="match status" value="1"/>
</dbReference>
<dbReference type="InterPro" id="IPR012340">
    <property type="entry name" value="NA-bd_OB-fold"/>
</dbReference>
<dbReference type="FunFam" id="3.30.230.70:FF:000001">
    <property type="entry name" value="Polyribonucleotide nucleotidyltransferase"/>
    <property type="match status" value="1"/>
</dbReference>
<dbReference type="AlphaFoldDB" id="A0AAU8PMA3"/>
<evidence type="ECO:0000256" key="1">
    <source>
        <dbReference type="ARBA" id="ARBA00007404"/>
    </source>
</evidence>
<dbReference type="Gene3D" id="3.30.1370.10">
    <property type="entry name" value="K Homology domain, type 1"/>
    <property type="match status" value="1"/>
</dbReference>
<dbReference type="CDD" id="cd04472">
    <property type="entry name" value="S1_PNPase"/>
    <property type="match status" value="1"/>
</dbReference>
<feature type="domain" description="S1 motif" evidence="9">
    <location>
        <begin position="620"/>
        <end position="688"/>
    </location>
</feature>
<dbReference type="InterPro" id="IPR036612">
    <property type="entry name" value="KH_dom_type_1_sf"/>
</dbReference>
<reference evidence="11" key="1">
    <citation type="journal article" date="2012" name="PLoS Negl. Trop. Dis.">
        <title>Whole genome sequences of three Treponema pallidum ssp. pertenue strains: yaws and syphilis treponemes differ in less than 0.2% of the genome sequence.</title>
        <authorList>
            <person name="Cejkova D."/>
            <person name="Zobanikova M."/>
            <person name="Chen L."/>
            <person name="Pospisilova P."/>
            <person name="Strouhal M."/>
            <person name="Qin X."/>
            <person name="Mikalova L."/>
            <person name="Norris S.J."/>
            <person name="Muzny D.M."/>
            <person name="Gibbs R.A."/>
            <person name="Fulton L.L."/>
            <person name="Sodergren E."/>
            <person name="Weinstock G.M."/>
            <person name="Smajs D."/>
        </authorList>
    </citation>
    <scope>NUCLEOTIDE SEQUENCE [LARGE SCALE GENOMIC DNA]</scope>
    <source>
        <strain evidence="11">Gauthier</strain>
    </source>
</reference>
<dbReference type="FunFam" id="3.30.230.70:FF:000002">
    <property type="entry name" value="Polyribonucleotide nucleotidyltransferase"/>
    <property type="match status" value="1"/>
</dbReference>
<dbReference type="PROSITE" id="PS50084">
    <property type="entry name" value="KH_TYPE_1"/>
    <property type="match status" value="1"/>
</dbReference>
<dbReference type="SUPFAM" id="SSF54791">
    <property type="entry name" value="Eukaryotic type KH-domain (KH-domain type I)"/>
    <property type="match status" value="1"/>
</dbReference>
<evidence type="ECO:0000256" key="6">
    <source>
        <dbReference type="ARBA" id="ARBA00022842"/>
    </source>
</evidence>
<dbReference type="Proteomes" id="UP000008192">
    <property type="component" value="Chromosome"/>
</dbReference>
<dbReference type="PROSITE" id="PS50126">
    <property type="entry name" value="S1"/>
    <property type="match status" value="1"/>
</dbReference>
<keyword evidence="2 8" id="KW-0963">Cytoplasm</keyword>
<dbReference type="SMR" id="A0AAU8PMA3"/>
<accession>A0AAU8PMA3</accession>
<dbReference type="InterPro" id="IPR020568">
    <property type="entry name" value="Ribosomal_Su5_D2-typ_SF"/>
</dbReference>
<dbReference type="FunFam" id="2.40.50.140:FF:000189">
    <property type="entry name" value="Polyribonucleotide nucleotidyltransferase, putative"/>
    <property type="match status" value="1"/>
</dbReference>
<dbReference type="GO" id="GO:0006402">
    <property type="term" value="P:mRNA catabolic process"/>
    <property type="evidence" value="ECO:0007669"/>
    <property type="project" value="UniProtKB-UniRule"/>
</dbReference>
<keyword evidence="6 8" id="KW-0460">Magnesium</keyword>
<dbReference type="GO" id="GO:0004654">
    <property type="term" value="F:polyribonucleotide nucleotidyltransferase activity"/>
    <property type="evidence" value="ECO:0007669"/>
    <property type="project" value="UniProtKB-UniRule"/>
</dbReference>
<dbReference type="InterPro" id="IPR036456">
    <property type="entry name" value="PNPase_PH_RNA-bd_sf"/>
</dbReference>
<dbReference type="InterPro" id="IPR015848">
    <property type="entry name" value="PNPase_PH_RNA-bd_bac/org-type"/>
</dbReference>
<keyword evidence="3 8" id="KW-0808">Transferase</keyword>
<evidence type="ECO:0000256" key="4">
    <source>
        <dbReference type="ARBA" id="ARBA00022695"/>
    </source>
</evidence>
<evidence type="ECO:0000256" key="8">
    <source>
        <dbReference type="HAMAP-Rule" id="MF_01595"/>
    </source>
</evidence>
<dbReference type="InterPro" id="IPR004088">
    <property type="entry name" value="KH_dom_type_1"/>
</dbReference>
<dbReference type="Gene3D" id="3.30.230.70">
    <property type="entry name" value="GHMP Kinase, N-terminal domain"/>
    <property type="match status" value="2"/>
</dbReference>
<feature type="binding site" evidence="8">
    <location>
        <position position="490"/>
    </location>
    <ligand>
        <name>Mg(2+)</name>
        <dbReference type="ChEBI" id="CHEBI:18420"/>
    </ligand>
</feature>
<comment type="cofactor">
    <cofactor evidence="8">
        <name>Mg(2+)</name>
        <dbReference type="ChEBI" id="CHEBI:18420"/>
    </cofactor>
</comment>
<keyword evidence="7 8" id="KW-0694">RNA-binding</keyword>
<evidence type="ECO:0000256" key="5">
    <source>
        <dbReference type="ARBA" id="ARBA00022723"/>
    </source>
</evidence>
<dbReference type="Pfam" id="PF00575">
    <property type="entry name" value="S1"/>
    <property type="match status" value="1"/>
</dbReference>
<comment type="function">
    <text evidence="8">Involved in mRNA degradation. Catalyzes the phosphorolysis of single-stranded polyribonucleotides processively in the 3'- to 5'-direction.</text>
</comment>
<dbReference type="CDD" id="cd02393">
    <property type="entry name" value="KH-I_PNPase"/>
    <property type="match status" value="1"/>
</dbReference>
<comment type="similarity">
    <text evidence="1 8">Belongs to the polyribonucleotide nucleotidyltransferase family.</text>
</comment>
<dbReference type="CDD" id="cd11364">
    <property type="entry name" value="RNase_PH_PNPase_2"/>
    <property type="match status" value="1"/>
</dbReference>
<dbReference type="Gene3D" id="2.40.50.140">
    <property type="entry name" value="Nucleic acid-binding proteins"/>
    <property type="match status" value="1"/>
</dbReference>
<dbReference type="InterPro" id="IPR012162">
    <property type="entry name" value="PNPase"/>
</dbReference>
<dbReference type="Pfam" id="PF03725">
    <property type="entry name" value="RNase_PH_C"/>
    <property type="match status" value="1"/>
</dbReference>